<sequence>PAADRERYRNISKQNQPDGSCSGRTTSVSEILGVAHRSGRENPEDERGDQETDIPKTPLAAQSRFRLNSNRNQTSASVTIQTQSSKKLRRQTYQYCISLKFP</sequence>
<dbReference type="EMBL" id="JAOVQN010000062">
    <property type="protein sequence ID" value="MCU9840611.1"/>
    <property type="molecule type" value="Genomic_DNA"/>
</dbReference>
<feature type="compositionally biased region" description="Polar residues" evidence="1">
    <location>
        <begin position="11"/>
        <end position="29"/>
    </location>
</feature>
<evidence type="ECO:0000313" key="2">
    <source>
        <dbReference type="EMBL" id="MCU9840611.1"/>
    </source>
</evidence>
<evidence type="ECO:0000313" key="3">
    <source>
        <dbReference type="Proteomes" id="UP001321014"/>
    </source>
</evidence>
<evidence type="ECO:0000256" key="1">
    <source>
        <dbReference type="SAM" id="MobiDB-lite"/>
    </source>
</evidence>
<accession>A0ABT2WXH2</accession>
<comment type="caution">
    <text evidence="2">The sequence shown here is derived from an EMBL/GenBank/DDBJ whole genome shotgun (WGS) entry which is preliminary data.</text>
</comment>
<feature type="compositionally biased region" description="Polar residues" evidence="1">
    <location>
        <begin position="65"/>
        <end position="85"/>
    </location>
</feature>
<feature type="region of interest" description="Disordered" evidence="1">
    <location>
        <begin position="1"/>
        <end position="85"/>
    </location>
</feature>
<dbReference type="RefSeq" id="WP_263390464.1">
    <property type="nucleotide sequence ID" value="NZ_JAOVQN010000062.1"/>
</dbReference>
<protein>
    <submittedName>
        <fullName evidence="2">Uncharacterized protein</fullName>
    </submittedName>
</protein>
<gene>
    <name evidence="2" type="ORF">OEZ49_23005</name>
</gene>
<name>A0ABT2WXH2_9RHOB</name>
<keyword evidence="3" id="KW-1185">Reference proteome</keyword>
<dbReference type="Proteomes" id="UP001321014">
    <property type="component" value="Unassembled WGS sequence"/>
</dbReference>
<reference evidence="2 3" key="1">
    <citation type="submission" date="2022-10" db="EMBL/GenBank/DDBJ databases">
        <title>Ruegeria sp. nov., isolated from ocean surface water.</title>
        <authorList>
            <person name="He W."/>
            <person name="Wang L."/>
            <person name="Zhang D.-F."/>
        </authorList>
    </citation>
    <scope>NUCLEOTIDE SEQUENCE [LARGE SCALE GENOMIC DNA]</scope>
    <source>
        <strain evidence="2 3">WL0004</strain>
    </source>
</reference>
<feature type="non-terminal residue" evidence="2">
    <location>
        <position position="1"/>
    </location>
</feature>
<organism evidence="2 3">
    <name type="scientific">Ruegeria marisflavi</name>
    <dbReference type="NCBI Taxonomy" id="2984152"/>
    <lineage>
        <taxon>Bacteria</taxon>
        <taxon>Pseudomonadati</taxon>
        <taxon>Pseudomonadota</taxon>
        <taxon>Alphaproteobacteria</taxon>
        <taxon>Rhodobacterales</taxon>
        <taxon>Roseobacteraceae</taxon>
        <taxon>Ruegeria</taxon>
    </lineage>
</organism>
<proteinExistence type="predicted"/>